<organism evidence="1 2">
    <name type="scientific">Sphingobium xenophagum</name>
    <dbReference type="NCBI Taxonomy" id="121428"/>
    <lineage>
        <taxon>Bacteria</taxon>
        <taxon>Pseudomonadati</taxon>
        <taxon>Pseudomonadota</taxon>
        <taxon>Alphaproteobacteria</taxon>
        <taxon>Sphingomonadales</taxon>
        <taxon>Sphingomonadaceae</taxon>
        <taxon>Sphingobium</taxon>
    </lineage>
</organism>
<keyword evidence="2" id="KW-1185">Reference proteome</keyword>
<name>A0A401J7D0_SPHXE</name>
<dbReference type="RefSeq" id="WP_130754536.1">
    <property type="nucleotide sequence ID" value="NZ_BBQY01000040.1"/>
</dbReference>
<accession>A0A401J7D0</accession>
<gene>
    <name evidence="1" type="ORF">MBESOW_P3800</name>
</gene>
<protein>
    <submittedName>
        <fullName evidence="1">Uncharacterized protein</fullName>
    </submittedName>
</protein>
<dbReference type="Proteomes" id="UP000290975">
    <property type="component" value="Unassembled WGS sequence"/>
</dbReference>
<proteinExistence type="predicted"/>
<evidence type="ECO:0000313" key="1">
    <source>
        <dbReference type="EMBL" id="GBH32569.1"/>
    </source>
</evidence>
<evidence type="ECO:0000313" key="2">
    <source>
        <dbReference type="Proteomes" id="UP000290975"/>
    </source>
</evidence>
<sequence length="76" mass="8331">MAIPDHHSRNFQTLLRAAEDGNLALMECTDSVTGEPKYVLCAVGRDGEAYIMTPFGHLCEGDPYLAYVPPGNPETY</sequence>
<dbReference type="Pfam" id="PF19612">
    <property type="entry name" value="DUF6117"/>
    <property type="match status" value="1"/>
</dbReference>
<dbReference type="EMBL" id="BBQY01000040">
    <property type="protein sequence ID" value="GBH32569.1"/>
    <property type="molecule type" value="Genomic_DNA"/>
</dbReference>
<dbReference type="AlphaFoldDB" id="A0A401J7D0"/>
<reference evidence="1 2" key="1">
    <citation type="submission" date="2014-12" db="EMBL/GenBank/DDBJ databases">
        <title>Whole genome sequencing of Sphingobium xenophagum OW59.</title>
        <authorList>
            <person name="Ohta Y."/>
            <person name="Nishi S."/>
            <person name="Hatada Y."/>
        </authorList>
    </citation>
    <scope>NUCLEOTIDE SEQUENCE [LARGE SCALE GENOMIC DNA]</scope>
    <source>
        <strain evidence="1 2">OW59</strain>
    </source>
</reference>
<comment type="caution">
    <text evidence="1">The sequence shown here is derived from an EMBL/GenBank/DDBJ whole genome shotgun (WGS) entry which is preliminary data.</text>
</comment>
<dbReference type="InterPro" id="IPR046120">
    <property type="entry name" value="DUF6117"/>
</dbReference>